<feature type="transmembrane region" description="Helical" evidence="1">
    <location>
        <begin position="12"/>
        <end position="32"/>
    </location>
</feature>
<keyword evidence="1" id="KW-0472">Membrane</keyword>
<protein>
    <submittedName>
        <fullName evidence="3">CPBP family intramembrane glutamic endopeptidase</fullName>
        <ecNumber evidence="3">3.4.-.-</ecNumber>
    </submittedName>
</protein>
<sequence length="255" mass="28673">MNLLKIHPNASRLVRFVVLTLIALFLVDYLPLPSGTKEVFPFVGLILVVLANWILYKTENKNLDELGFNLKGHNLKYLPIGLVLGVLAVLLGYYLKCFLTGDNIILHQNINYLDLLKQLYWILPTAAVQEFICRSYGYKKLISIYNLRIANLVAVIVFVAMHNIFNIGLFGALFYSISIVIGHFVFANALLKSGTIFFAIGIHWGSNLANNQLFTEEKLSTSILFLEKAVVEEPTGFNPLGILLFIITLNMDFSS</sequence>
<dbReference type="InterPro" id="IPR003675">
    <property type="entry name" value="Rce1/LyrA-like_dom"/>
</dbReference>
<keyword evidence="1" id="KW-1133">Transmembrane helix</keyword>
<feature type="domain" description="CAAX prenyl protease 2/Lysostaphin resistance protein A-like" evidence="2">
    <location>
        <begin position="119"/>
        <end position="208"/>
    </location>
</feature>
<feature type="transmembrane region" description="Helical" evidence="1">
    <location>
        <begin position="38"/>
        <end position="56"/>
    </location>
</feature>
<organism evidence="3 4">
    <name type="scientific">Maribacter cobaltidurans</name>
    <dbReference type="NCBI Taxonomy" id="1178778"/>
    <lineage>
        <taxon>Bacteria</taxon>
        <taxon>Pseudomonadati</taxon>
        <taxon>Bacteroidota</taxon>
        <taxon>Flavobacteriia</taxon>
        <taxon>Flavobacteriales</taxon>
        <taxon>Flavobacteriaceae</taxon>
        <taxon>Maribacter</taxon>
    </lineage>
</organism>
<keyword evidence="4" id="KW-1185">Reference proteome</keyword>
<dbReference type="Pfam" id="PF02517">
    <property type="entry name" value="Rce1-like"/>
    <property type="match status" value="1"/>
</dbReference>
<evidence type="ECO:0000313" key="4">
    <source>
        <dbReference type="Proteomes" id="UP001356308"/>
    </source>
</evidence>
<evidence type="ECO:0000256" key="1">
    <source>
        <dbReference type="SAM" id="Phobius"/>
    </source>
</evidence>
<dbReference type="Proteomes" id="UP001356308">
    <property type="component" value="Unassembled WGS sequence"/>
</dbReference>
<dbReference type="GO" id="GO:0016787">
    <property type="term" value="F:hydrolase activity"/>
    <property type="evidence" value="ECO:0007669"/>
    <property type="project" value="UniProtKB-KW"/>
</dbReference>
<dbReference type="RefSeq" id="WP_272651461.1">
    <property type="nucleotide sequence ID" value="NZ_JAZDDG010000005.1"/>
</dbReference>
<name>A0ABU7IUW0_9FLAO</name>
<keyword evidence="3" id="KW-0378">Hydrolase</keyword>
<comment type="caution">
    <text evidence="3">The sequence shown here is derived from an EMBL/GenBank/DDBJ whole genome shotgun (WGS) entry which is preliminary data.</text>
</comment>
<feature type="transmembrane region" description="Helical" evidence="1">
    <location>
        <begin position="145"/>
        <end position="165"/>
    </location>
</feature>
<proteinExistence type="predicted"/>
<evidence type="ECO:0000259" key="2">
    <source>
        <dbReference type="Pfam" id="PF02517"/>
    </source>
</evidence>
<evidence type="ECO:0000313" key="3">
    <source>
        <dbReference type="EMBL" id="MEE1976767.1"/>
    </source>
</evidence>
<feature type="transmembrane region" description="Helical" evidence="1">
    <location>
        <begin position="115"/>
        <end position="133"/>
    </location>
</feature>
<reference evidence="3 4" key="1">
    <citation type="submission" date="2024-01" db="EMBL/GenBank/DDBJ databases">
        <title>Maribacter spp. originated from different algae showed divergent polysaccharides utilization ability.</title>
        <authorList>
            <person name="Wang H."/>
            <person name="Wu Y."/>
        </authorList>
    </citation>
    <scope>NUCLEOTIDE SEQUENCE [LARGE SCALE GENOMIC DNA]</scope>
    <source>
        <strain evidence="3 4">PR1</strain>
    </source>
</reference>
<accession>A0ABU7IUW0</accession>
<dbReference type="EC" id="3.4.-.-" evidence="3"/>
<gene>
    <name evidence="3" type="ORF">V1I91_11845</name>
</gene>
<feature type="transmembrane region" description="Helical" evidence="1">
    <location>
        <begin position="77"/>
        <end position="95"/>
    </location>
</feature>
<keyword evidence="1" id="KW-0812">Transmembrane</keyword>
<dbReference type="EMBL" id="JAZDDG010000005">
    <property type="protein sequence ID" value="MEE1976767.1"/>
    <property type="molecule type" value="Genomic_DNA"/>
</dbReference>